<feature type="compositionally biased region" description="Acidic residues" evidence="2">
    <location>
        <begin position="938"/>
        <end position="953"/>
    </location>
</feature>
<feature type="compositionally biased region" description="Acidic residues" evidence="2">
    <location>
        <begin position="666"/>
        <end position="677"/>
    </location>
</feature>
<proteinExistence type="predicted"/>
<comment type="caution">
    <text evidence="3">The sequence shown here is derived from an EMBL/GenBank/DDBJ whole genome shotgun (WGS) entry which is preliminary data.</text>
</comment>
<feature type="compositionally biased region" description="Polar residues" evidence="2">
    <location>
        <begin position="181"/>
        <end position="191"/>
    </location>
</feature>
<evidence type="ECO:0000313" key="3">
    <source>
        <dbReference type="EMBL" id="KAK1738437.1"/>
    </source>
</evidence>
<feature type="compositionally biased region" description="Basic and acidic residues" evidence="2">
    <location>
        <begin position="539"/>
        <end position="554"/>
    </location>
</feature>
<sequence length="1322" mass="145492">MRIERSKYTSPPSPVEAFRRVSSKIGRKSTNTNFNDDDSNHRLLDRSSWDQSDDQRDDDMLPFNPTGKFVRKTAPMSPLGALKSPRSMKKALMSRVNAAVEHNSYFGHHESRDDDESNVGLLSRDGQYETRYENRWFDDGDDDEDDVAQMSQTNNVASTKPLLPDLVDFSGSSESSESSKDNATIMTSAPGNEQERDGASASHRESLAYSVESKEEVAQELQEEEVGTSTNDFDQEESRVTASVARPASLELDEIAEIELEGSSSTVDFDDELSLAEHPVDDNLSLAEHPESIVQYETPVEVEEESEKKSIASSPTDIKSYVSYTRHDCPVVVSSSEHGDVILLSPKGFENIISAEATSSALSVLEKDEESQDLSNRFEAIALADPSVNSRQDFVAETGQSNNQDEKADSDDEDDEFVISDDWSEDSSVGNSSDPFGECIVNENVVQNIITEHRLEDNATFLGREKRVGEEVSAIDNDTSCQVSDAKPVSEASVQLSDLETNQLTSKSSSSADLASFNQIWEGSTMPEESGSDSEDCDEGKLVDKKSNDNNDAWDVSRELLEGFKTELSASGSSDDLDKSDSSKSEDRDSFVSLNNYWASEWNDLTVDDNKNIQDSLHEEDVEEDTGAHDKYSTALEEEDSDDFYGRGIVESSGDYSYDSYGLETISEEGEVDEDEPVTPPSCDEPVKKDEAVVEKEERDQVDVQVIETVKECIASGVPVDADEDVSLTAKHTNVAREEVIVVETVNEYSSDEEESNVEEERVQTITSNDVAGVQHEVVQSEVLHQLWSKIDEYQANNDNVENAGETPRQTTSTKAITPVKKHAVVKHSIRDNMRSPLPRVKKAGSSDPTFDDLSRFLDGSGASASLDSDASETDSNHTEVLLEDGNAKSDMKRTSVKRHVFTRLFAPVSSLVSKRRSNEVQDLGLTNSGSNDSTDGNQEDACDESNVESEDDREARELAELLSAAMMAREQEKMEKSAAFAKQLAEIREAMAMEQELAEIEGDLHYANPPVENCSSSDEDDSQIEILEEELVAETPTLDASNEVETKELQDLWSKIDEYQAKGKSLDTTQVAMMADMLNSQLEENQAPVETASAGKSSSRPLRSLKHAVSMKKRAVVNAKAKKSKYDVAYIETKSIVKNKKVTETGEDLIRGLESSGINNEPSEETKCLAEPSPSLLDLETQKTCESADLDAPPQLCLIPSAMSINSFASIISADKSSESSLGGVSKAVSDMSKGSLVSKLYSDNTDLAETLAVTQCELEKALKQVERMKKEKEDLIATAVHEPVPAKSSFDDHFEPDALVDDDDFDNEWNLENNSGLCEI</sequence>
<feature type="region of interest" description="Disordered" evidence="2">
    <location>
        <begin position="153"/>
        <end position="244"/>
    </location>
</feature>
<accession>A0AAD8Y2W2</accession>
<feature type="region of interest" description="Disordered" evidence="2">
    <location>
        <begin position="524"/>
        <end position="554"/>
    </location>
</feature>
<feature type="region of interest" description="Disordered" evidence="2">
    <location>
        <begin position="611"/>
        <end position="700"/>
    </location>
</feature>
<name>A0AAD8Y2W2_9STRA</name>
<evidence type="ECO:0000256" key="2">
    <source>
        <dbReference type="SAM" id="MobiDB-lite"/>
    </source>
</evidence>
<dbReference type="EMBL" id="JATAAI010000021">
    <property type="protein sequence ID" value="KAK1738437.1"/>
    <property type="molecule type" value="Genomic_DNA"/>
</dbReference>
<feature type="compositionally biased region" description="Basic and acidic residues" evidence="2">
    <location>
        <begin position="576"/>
        <end position="590"/>
    </location>
</feature>
<evidence type="ECO:0000313" key="4">
    <source>
        <dbReference type="Proteomes" id="UP001224775"/>
    </source>
</evidence>
<feature type="region of interest" description="Disordered" evidence="2">
    <location>
        <begin position="920"/>
        <end position="954"/>
    </location>
</feature>
<gene>
    <name evidence="3" type="ORF">QTG54_011106</name>
</gene>
<reference evidence="3" key="1">
    <citation type="submission" date="2023-06" db="EMBL/GenBank/DDBJ databases">
        <title>Survivors Of The Sea: Transcriptome response of Skeletonema marinoi to long-term dormancy.</title>
        <authorList>
            <person name="Pinder M.I.M."/>
            <person name="Kourtchenko O."/>
            <person name="Robertson E.K."/>
            <person name="Larsson T."/>
            <person name="Maumus F."/>
            <person name="Osuna-Cruz C.M."/>
            <person name="Vancaester E."/>
            <person name="Stenow R."/>
            <person name="Vandepoele K."/>
            <person name="Ploug H."/>
            <person name="Bruchert V."/>
            <person name="Godhe A."/>
            <person name="Topel M."/>
        </authorList>
    </citation>
    <scope>NUCLEOTIDE SEQUENCE</scope>
    <source>
        <strain evidence="3">R05AC</strain>
    </source>
</reference>
<feature type="compositionally biased region" description="Low complexity" evidence="2">
    <location>
        <begin position="652"/>
        <end position="662"/>
    </location>
</feature>
<feature type="coiled-coil region" evidence="1">
    <location>
        <begin position="1253"/>
        <end position="1284"/>
    </location>
</feature>
<organism evidence="3 4">
    <name type="scientific">Skeletonema marinoi</name>
    <dbReference type="NCBI Taxonomy" id="267567"/>
    <lineage>
        <taxon>Eukaryota</taxon>
        <taxon>Sar</taxon>
        <taxon>Stramenopiles</taxon>
        <taxon>Ochrophyta</taxon>
        <taxon>Bacillariophyta</taxon>
        <taxon>Coscinodiscophyceae</taxon>
        <taxon>Thalassiosirophycidae</taxon>
        <taxon>Thalassiosirales</taxon>
        <taxon>Skeletonemataceae</taxon>
        <taxon>Skeletonema</taxon>
        <taxon>Skeletonema marinoi-dohrnii complex</taxon>
    </lineage>
</organism>
<dbReference type="Proteomes" id="UP001224775">
    <property type="component" value="Unassembled WGS sequence"/>
</dbReference>
<feature type="region of interest" description="Disordered" evidence="2">
    <location>
        <begin position="1"/>
        <end position="87"/>
    </location>
</feature>
<keyword evidence="4" id="KW-1185">Reference proteome</keyword>
<feature type="compositionally biased region" description="Polar residues" evidence="2">
    <location>
        <begin position="925"/>
        <end position="937"/>
    </location>
</feature>
<feature type="compositionally biased region" description="Basic and acidic residues" evidence="2">
    <location>
        <begin position="685"/>
        <end position="700"/>
    </location>
</feature>
<feature type="compositionally biased region" description="Basic and acidic residues" evidence="2">
    <location>
        <begin position="193"/>
        <end position="217"/>
    </location>
</feature>
<feature type="region of interest" description="Disordered" evidence="2">
    <location>
        <begin position="567"/>
        <end position="590"/>
    </location>
</feature>
<feature type="compositionally biased region" description="Basic and acidic residues" evidence="2">
    <location>
        <begin position="38"/>
        <end position="48"/>
    </location>
</feature>
<protein>
    <submittedName>
        <fullName evidence="3">Uncharacterized protein</fullName>
    </submittedName>
</protein>
<feature type="region of interest" description="Disordered" evidence="2">
    <location>
        <begin position="282"/>
        <end position="315"/>
    </location>
</feature>
<evidence type="ECO:0000256" key="1">
    <source>
        <dbReference type="SAM" id="Coils"/>
    </source>
</evidence>
<feature type="region of interest" description="Disordered" evidence="2">
    <location>
        <begin position="798"/>
        <end position="856"/>
    </location>
</feature>
<keyword evidence="1" id="KW-0175">Coiled coil</keyword>